<protein>
    <submittedName>
        <fullName evidence="1">Uncharacterized protein</fullName>
    </submittedName>
</protein>
<dbReference type="EMBL" id="PRLG01000020">
    <property type="protein sequence ID" value="PYY28237.1"/>
    <property type="molecule type" value="Genomic_DNA"/>
</dbReference>
<sequence length="72" mass="8211">MFSTEIKVNGRFIKGKIVKQIGFPCRLISKINITNNTWSAQDLRAVASEFNKVADEVDRQNGIDKERSLNEK</sequence>
<dbReference type="Proteomes" id="UP000247459">
    <property type="component" value="Unassembled WGS sequence"/>
</dbReference>
<dbReference type="RefSeq" id="WP_110759821.1">
    <property type="nucleotide sequence ID" value="NZ_PRLG01000020.1"/>
</dbReference>
<reference evidence="1 2" key="1">
    <citation type="submission" date="2018-01" db="EMBL/GenBank/DDBJ databases">
        <title>Genome sequence of the PGP bacterium Paenibacillus illinoisensis E3.</title>
        <authorList>
            <person name="Rolli E."/>
            <person name="Marasco R."/>
            <person name="Bessem C."/>
            <person name="Michoud G."/>
            <person name="Gaiarsa S."/>
            <person name="Borin S."/>
            <person name="Daffonchio D."/>
        </authorList>
    </citation>
    <scope>NUCLEOTIDE SEQUENCE [LARGE SCALE GENOMIC DNA]</scope>
    <source>
        <strain evidence="1 2">E3</strain>
    </source>
</reference>
<name>A0A2W0C872_9BACL</name>
<dbReference type="AlphaFoldDB" id="A0A2W0C872"/>
<proteinExistence type="predicted"/>
<organism evidence="1 2">
    <name type="scientific">Paenibacillus illinoisensis</name>
    <dbReference type="NCBI Taxonomy" id="59845"/>
    <lineage>
        <taxon>Bacteria</taxon>
        <taxon>Bacillati</taxon>
        <taxon>Bacillota</taxon>
        <taxon>Bacilli</taxon>
        <taxon>Bacillales</taxon>
        <taxon>Paenibacillaceae</taxon>
        <taxon>Paenibacillus</taxon>
    </lineage>
</organism>
<evidence type="ECO:0000313" key="2">
    <source>
        <dbReference type="Proteomes" id="UP000247459"/>
    </source>
</evidence>
<gene>
    <name evidence="1" type="ORF">PIL02S_03383</name>
</gene>
<evidence type="ECO:0000313" key="1">
    <source>
        <dbReference type="EMBL" id="PYY28237.1"/>
    </source>
</evidence>
<accession>A0A2W0C872</accession>
<comment type="caution">
    <text evidence="1">The sequence shown here is derived from an EMBL/GenBank/DDBJ whole genome shotgun (WGS) entry which is preliminary data.</text>
</comment>